<keyword evidence="4" id="KW-1185">Reference proteome</keyword>
<feature type="compositionally biased region" description="Low complexity" evidence="1">
    <location>
        <begin position="163"/>
        <end position="178"/>
    </location>
</feature>
<dbReference type="RefSeq" id="WP_240178165.1">
    <property type="nucleotide sequence ID" value="NZ_CP092362.2"/>
</dbReference>
<reference evidence="3" key="1">
    <citation type="submission" date="2022-08" db="EMBL/GenBank/DDBJ databases">
        <title>Whole genome sequencing of non-tuberculosis mycobacteria type-strains.</title>
        <authorList>
            <person name="Igarashi Y."/>
            <person name="Osugi A."/>
            <person name="Mitarai S."/>
        </authorList>
    </citation>
    <scope>NUCLEOTIDE SEQUENCE</scope>
    <source>
        <strain evidence="3">JCM 16369</strain>
    </source>
</reference>
<evidence type="ECO:0000313" key="3">
    <source>
        <dbReference type="EMBL" id="ULN41614.1"/>
    </source>
</evidence>
<evidence type="ECO:0000313" key="4">
    <source>
        <dbReference type="Proteomes" id="UP001055337"/>
    </source>
</evidence>
<organism evidence="3 4">
    <name type="scientific">Mycolicibacterium crocinum</name>
    <dbReference type="NCBI Taxonomy" id="388459"/>
    <lineage>
        <taxon>Bacteria</taxon>
        <taxon>Bacillati</taxon>
        <taxon>Actinomycetota</taxon>
        <taxon>Actinomycetes</taxon>
        <taxon>Mycobacteriales</taxon>
        <taxon>Mycobacteriaceae</taxon>
        <taxon>Mycolicibacterium</taxon>
    </lineage>
</organism>
<name>A0ABY3TPG1_9MYCO</name>
<dbReference type="Pfam" id="PF14021">
    <property type="entry name" value="TNT"/>
    <property type="match status" value="1"/>
</dbReference>
<feature type="region of interest" description="Disordered" evidence="1">
    <location>
        <begin position="160"/>
        <end position="232"/>
    </location>
</feature>
<feature type="domain" description="TNT" evidence="2">
    <location>
        <begin position="471"/>
        <end position="568"/>
    </location>
</feature>
<proteinExistence type="predicted"/>
<dbReference type="Proteomes" id="UP001055337">
    <property type="component" value="Chromosome"/>
</dbReference>
<accession>A0ABY3TPG1</accession>
<protein>
    <submittedName>
        <fullName evidence="3">Glycohydrolase toxin TNT-related protein</fullName>
    </submittedName>
</protein>
<evidence type="ECO:0000256" key="1">
    <source>
        <dbReference type="SAM" id="MobiDB-lite"/>
    </source>
</evidence>
<dbReference type="EMBL" id="CP092362">
    <property type="protein sequence ID" value="ULN41614.1"/>
    <property type="molecule type" value="Genomic_DNA"/>
</dbReference>
<evidence type="ECO:0000259" key="2">
    <source>
        <dbReference type="Pfam" id="PF14021"/>
    </source>
</evidence>
<dbReference type="InterPro" id="IPR025331">
    <property type="entry name" value="TNT"/>
</dbReference>
<gene>
    <name evidence="3" type="ORF">MI149_00145</name>
</gene>
<sequence length="575" mass="59563">MTLTVADIERWNAGDVREVFNAAASRAQAAFDAADGLATLPAFNSWGGESADAAKVAIGQTRRDLDSHGNEALFVANAARGAADGIDKIKAELAALKADAESLNMEIDPVADVVVPGPKVRNPMEAELKQAQLQPRLNKILAEANQVDLTLANAINMASGKAPIPSSPGNPKSPNGLPDPRGIDGSTTGEGASHPRSLEDMLLPAGGEPGGTDSRPSLQDLLTGSAGKPVSQPADVNAALDQLAGAAVPTNMPKPVEFSAKEIESFKTSARAVLASEGMPPEQIESTLSGMVARAQAMGWNFPEYKPPEPARMPAPGFGEGFGDAWRNTEQGIKNLLGQGGPGAPGVLESWKAVAQGISETATNPVHAVVGEVKSALDSPSAAYYAGEKTFDVASVAATAPFGMEGAAVRAGLPAELVTEGGIPLSVMRGYDPLGGMHPTEFDNLFGPAGSRIFPENDGFPPGYVPQPANLPAGTIIDRIGSEYGSYLAPDGTPFGGRAIMPESVGGEYNRYMLTGKPLPPGWQILEGPIQPWFGQTPTPGVPQYMVVGPDGARVPVRDLLEEGVLDRAGPPLGR</sequence>